<evidence type="ECO:0000313" key="2">
    <source>
        <dbReference type="Proteomes" id="UP000295055"/>
    </source>
</evidence>
<dbReference type="AlphaFoldDB" id="A0A4R3NRS7"/>
<dbReference type="EMBL" id="SMAS01000001">
    <property type="protein sequence ID" value="TCT38464.1"/>
    <property type="molecule type" value="Genomic_DNA"/>
</dbReference>
<dbReference type="OrthoDB" id="5298532at2"/>
<accession>A0A4R3NRS7</accession>
<name>A0A4R3NRS7_9GAMM</name>
<dbReference type="RefSeq" id="WP_132494717.1">
    <property type="nucleotide sequence ID" value="NZ_SMAS01000001.1"/>
</dbReference>
<dbReference type="Pfam" id="PF05930">
    <property type="entry name" value="Phage_AlpA"/>
    <property type="match status" value="1"/>
</dbReference>
<organism evidence="1 2">
    <name type="scientific">Providencia alcalifaciens</name>
    <dbReference type="NCBI Taxonomy" id="126385"/>
    <lineage>
        <taxon>Bacteria</taxon>
        <taxon>Pseudomonadati</taxon>
        <taxon>Pseudomonadota</taxon>
        <taxon>Gammaproteobacteria</taxon>
        <taxon>Enterobacterales</taxon>
        <taxon>Morganellaceae</taxon>
        <taxon>Providencia</taxon>
    </lineage>
</organism>
<reference evidence="1 2" key="1">
    <citation type="submission" date="2019-03" db="EMBL/GenBank/DDBJ databases">
        <title>Genomic analyses of the natural microbiome of Caenorhabditis elegans.</title>
        <authorList>
            <person name="Samuel B."/>
        </authorList>
    </citation>
    <scope>NUCLEOTIDE SEQUENCE [LARGE SCALE GENOMIC DNA]</scope>
    <source>
        <strain evidence="1 2">JUb102</strain>
    </source>
</reference>
<dbReference type="Proteomes" id="UP000295055">
    <property type="component" value="Unassembled WGS sequence"/>
</dbReference>
<evidence type="ECO:0000313" key="1">
    <source>
        <dbReference type="EMBL" id="TCT38464.1"/>
    </source>
</evidence>
<dbReference type="InterPro" id="IPR009061">
    <property type="entry name" value="DNA-bd_dom_put_sf"/>
</dbReference>
<dbReference type="InterPro" id="IPR010260">
    <property type="entry name" value="AlpA"/>
</dbReference>
<gene>
    <name evidence="1" type="ORF">EC835_101468</name>
</gene>
<dbReference type="SUPFAM" id="SSF46955">
    <property type="entry name" value="Putative DNA-binding domain"/>
    <property type="match status" value="1"/>
</dbReference>
<protein>
    <submittedName>
        <fullName evidence="1">AlpA family transcriptional regulator</fullName>
    </submittedName>
</protein>
<sequence>MKKKSPKRKPRAKISTPYPMDGYARLRHTADFLGISDATRYRWERDGKLPKSFEIEKGFFVYDAKEIRAWAEAKKSQSGVA</sequence>
<proteinExistence type="predicted"/>
<comment type="caution">
    <text evidence="1">The sequence shown here is derived from an EMBL/GenBank/DDBJ whole genome shotgun (WGS) entry which is preliminary data.</text>
</comment>